<dbReference type="Pfam" id="PF07885">
    <property type="entry name" value="Ion_trans_2"/>
    <property type="match status" value="1"/>
</dbReference>
<feature type="region of interest" description="Disordered" evidence="12">
    <location>
        <begin position="891"/>
        <end position="970"/>
    </location>
</feature>
<evidence type="ECO:0000256" key="7">
    <source>
        <dbReference type="ARBA" id="ARBA00022989"/>
    </source>
</evidence>
<dbReference type="GO" id="GO:0005886">
    <property type="term" value="C:plasma membrane"/>
    <property type="evidence" value="ECO:0007669"/>
    <property type="project" value="UniProtKB-SubCell"/>
</dbReference>
<evidence type="ECO:0000256" key="1">
    <source>
        <dbReference type="ARBA" id="ARBA00004651"/>
    </source>
</evidence>
<evidence type="ECO:0000256" key="5">
    <source>
        <dbReference type="ARBA" id="ARBA00022826"/>
    </source>
</evidence>
<keyword evidence="15" id="KW-1185">Reference proteome</keyword>
<dbReference type="GO" id="GO:0015271">
    <property type="term" value="F:outward rectifier potassium channel activity"/>
    <property type="evidence" value="ECO:0007669"/>
    <property type="project" value="TreeGrafter"/>
</dbReference>
<dbReference type="GeneID" id="110577370"/>
<evidence type="ECO:0000259" key="14">
    <source>
        <dbReference type="PROSITE" id="PS51201"/>
    </source>
</evidence>
<dbReference type="CTD" id="343450"/>
<protein>
    <submittedName>
        <fullName evidence="16">Potassium channel subfamily T member 2 isoform X3</fullName>
    </submittedName>
</protein>
<name>A0A2Y9GSV3_NEOSC</name>
<dbReference type="Proteomes" id="UP000248481">
    <property type="component" value="Chromosome 6"/>
</dbReference>
<dbReference type="GO" id="GO:0005228">
    <property type="term" value="F:intracellular sodium-activated potassium channel activity"/>
    <property type="evidence" value="ECO:0007669"/>
    <property type="project" value="TreeGrafter"/>
</dbReference>
<keyword evidence="9 13" id="KW-0472">Membrane</keyword>
<dbReference type="InterPro" id="IPR047871">
    <property type="entry name" value="K_chnl_Slo-like"/>
</dbReference>
<dbReference type="FunFam" id="3.40.50.720:FF:000011">
    <property type="entry name" value="Potassium channel subfamily T member 1"/>
    <property type="match status" value="1"/>
</dbReference>
<feature type="compositionally biased region" description="Polar residues" evidence="12">
    <location>
        <begin position="891"/>
        <end position="908"/>
    </location>
</feature>
<reference evidence="16" key="1">
    <citation type="submission" date="2025-08" db="UniProtKB">
        <authorList>
            <consortium name="RefSeq"/>
        </authorList>
    </citation>
    <scope>IDENTIFICATION</scope>
    <source>
        <tissue evidence="16">Blood</tissue>
    </source>
</reference>
<keyword evidence="4 13" id="KW-0812">Transmembrane</keyword>
<evidence type="ECO:0000256" key="9">
    <source>
        <dbReference type="ARBA" id="ARBA00023136"/>
    </source>
</evidence>
<evidence type="ECO:0000256" key="2">
    <source>
        <dbReference type="ARBA" id="ARBA00022448"/>
    </source>
</evidence>
<dbReference type="InterPro" id="IPR003929">
    <property type="entry name" value="K_chnl_BK_asu"/>
</dbReference>
<evidence type="ECO:0000256" key="4">
    <source>
        <dbReference type="ARBA" id="ARBA00022692"/>
    </source>
</evidence>
<evidence type="ECO:0000313" key="16">
    <source>
        <dbReference type="RefSeq" id="XP_021542336.1"/>
    </source>
</evidence>
<feature type="transmembrane region" description="Helical" evidence="13">
    <location>
        <begin position="199"/>
        <end position="217"/>
    </location>
</feature>
<dbReference type="PANTHER" id="PTHR10027">
    <property type="entry name" value="CALCIUM-ACTIVATED POTASSIUM CHANNEL ALPHA CHAIN"/>
    <property type="match status" value="1"/>
</dbReference>
<organism evidence="15 16">
    <name type="scientific">Neomonachus schauinslandi</name>
    <name type="common">Hawaiian monk seal</name>
    <name type="synonym">Monachus schauinslandi</name>
    <dbReference type="NCBI Taxonomy" id="29088"/>
    <lineage>
        <taxon>Eukaryota</taxon>
        <taxon>Metazoa</taxon>
        <taxon>Chordata</taxon>
        <taxon>Craniata</taxon>
        <taxon>Vertebrata</taxon>
        <taxon>Euteleostomi</taxon>
        <taxon>Mammalia</taxon>
        <taxon>Eutheria</taxon>
        <taxon>Laurasiatheria</taxon>
        <taxon>Carnivora</taxon>
        <taxon>Caniformia</taxon>
        <taxon>Pinnipedia</taxon>
        <taxon>Phocidae</taxon>
        <taxon>Monachinae</taxon>
        <taxon>Monachini</taxon>
        <taxon>Neomonachus</taxon>
    </lineage>
</organism>
<feature type="domain" description="RCK N-terminal" evidence="14">
    <location>
        <begin position="299"/>
        <end position="435"/>
    </location>
</feature>
<feature type="compositionally biased region" description="Basic residues" evidence="12">
    <location>
        <begin position="943"/>
        <end position="963"/>
    </location>
</feature>
<feature type="transmembrane region" description="Helical" evidence="13">
    <location>
        <begin position="139"/>
        <end position="159"/>
    </location>
</feature>
<evidence type="ECO:0000256" key="3">
    <source>
        <dbReference type="ARBA" id="ARBA00022538"/>
    </source>
</evidence>
<keyword evidence="2" id="KW-0813">Transport</keyword>
<sequence length="1068" mass="122592">MVDLESEVPPLPPRYRFRDLLLGDQGWQNDDRVQVEFYMNENTFKERLKLFFIKNQRSSLRIRLFNFSLKLLSCLLYIIRVLLENPSQGNEWSHIFWVNRSLPLWGLQVSVALISLFETILLGYLSYKGNIWEQILRIPFILEIINAVPFIISIFWPSLRNLFVPVFLNCWLAKHALENMINDLHRAIQRTQSAMFNQVLILISTLLCLIFTCICGIQHLERIGKKLNLFDSLYFCIVTFSTVGFGDVTPETWSSKLFVVAMICVALVVLPIQFEQLAYLWMERQKSGGNYSRHRAQTEKHVVLCVSSLKIDLLMDFLNEFYAHPRLQDYYVVILCPTEMDVQVRRVLQIPMWSQRVIYLQGSALKDQDLLRAKMDDAEACFILSSRCEVDRTSSDHQTILRAWAVKDFAPNCPLYVQILKPENKFHIKFADHVVCEEEFKYAMLALNCICPATSTLITLLVHTSRGQFGVCLIGVRREDNKNILLNPGPRYIMNATDICFYINITKEENSAFKNQDQQKRSNVPRSFYHGPSRLPVHSIIASMGTVAIDLQDTSCRSTSGPTLSLPTEGSKEIRRPSIAPVLEVADTSSIQTCDLLSDQSEDETTPDEEISSNLEYAKGYPPYSPYIGSSPTFCHLLHEKVPFCCLRLDKSCQHNYYEDAKAYGFKNKLIIVAAETAGNGLYNFIVPLRAYYRPKKELNPIVLLLDNPLDDLLRCGVTFAANMVVVDKESTMSAEEDYMADAKTIVNVQTLFRLFSSLSIITELTHPANMRFMQFRAKDCYSLALSKLEKKEREKGSNLAFMFRLPFAAGRVFSISMLDTLLYQSFVKDYMISITRLLLGLDTTPGSGFLCSMKITEDDLWIRTYARLYQKLCSSTGDVPIGIYRTESQKLATSESRETASQSQISISVEEWEDTKDSKEQSHHRSNHRNSTSSDQSDHPLLRRKSMQWARRLSRKGPKHSGKTAEKITQQRLNLYRRSERQELAELVKNRMKHLGLSTVGYDEMNDHQSTLSYILINPSPDTRLELNDVVYLIRPDPLAYLPNSEPSRKNSIYNAVAQDSREETQL</sequence>
<evidence type="ECO:0000256" key="11">
    <source>
        <dbReference type="ARBA" id="ARBA00034430"/>
    </source>
</evidence>
<dbReference type="SUPFAM" id="SSF51735">
    <property type="entry name" value="NAD(P)-binding Rossmann-fold domains"/>
    <property type="match status" value="1"/>
</dbReference>
<dbReference type="InterPro" id="IPR013099">
    <property type="entry name" value="K_chnl_dom"/>
</dbReference>
<dbReference type="FunFam" id="1.10.287.70:FF:000069">
    <property type="entry name" value="Potassium sodium-activated channel subfamily T member 1"/>
    <property type="match status" value="1"/>
</dbReference>
<dbReference type="Gene3D" id="3.40.50.720">
    <property type="entry name" value="NAD(P)-binding Rossmann-like Domain"/>
    <property type="match status" value="1"/>
</dbReference>
<feature type="transmembrane region" description="Helical" evidence="13">
    <location>
        <begin position="103"/>
        <end position="127"/>
    </location>
</feature>
<dbReference type="PANTHER" id="PTHR10027:SF9">
    <property type="entry name" value="POTASSIUM CHANNEL SUBFAMILY T MEMBER 2"/>
    <property type="match status" value="1"/>
</dbReference>
<comment type="subcellular location">
    <subcellularLocation>
        <location evidence="1">Cell membrane</location>
        <topology evidence="1">Multi-pass membrane protein</topology>
    </subcellularLocation>
</comment>
<accession>A0A2Y9GSV3</accession>
<keyword evidence="8" id="KW-0406">Ion transport</keyword>
<dbReference type="AlphaFoldDB" id="A0A2Y9GSV3"/>
<feature type="transmembrane region" description="Helical" evidence="13">
    <location>
        <begin position="64"/>
        <end position="83"/>
    </location>
</feature>
<dbReference type="PROSITE" id="PS51201">
    <property type="entry name" value="RCK_N"/>
    <property type="match status" value="1"/>
</dbReference>
<evidence type="ECO:0000256" key="13">
    <source>
        <dbReference type="SAM" id="Phobius"/>
    </source>
</evidence>
<evidence type="ECO:0000256" key="8">
    <source>
        <dbReference type="ARBA" id="ARBA00023065"/>
    </source>
</evidence>
<feature type="region of interest" description="Disordered" evidence="12">
    <location>
        <begin position="1046"/>
        <end position="1068"/>
    </location>
</feature>
<keyword evidence="10 16" id="KW-0407">Ion channel</keyword>
<dbReference type="Pfam" id="PF03493">
    <property type="entry name" value="BK_channel_a"/>
    <property type="match status" value="1"/>
</dbReference>
<evidence type="ECO:0000256" key="6">
    <source>
        <dbReference type="ARBA" id="ARBA00022958"/>
    </source>
</evidence>
<proteinExistence type="predicted"/>
<feature type="transmembrane region" description="Helical" evidence="13">
    <location>
        <begin position="258"/>
        <end position="282"/>
    </location>
</feature>
<dbReference type="RefSeq" id="XP_021542336.1">
    <property type="nucleotide sequence ID" value="XM_021686661.1"/>
</dbReference>
<keyword evidence="3" id="KW-0633">Potassium transport</keyword>
<keyword evidence="6" id="KW-0630">Potassium</keyword>
<dbReference type="Gene3D" id="1.10.287.70">
    <property type="match status" value="1"/>
</dbReference>
<keyword evidence="5" id="KW-0631">Potassium channel</keyword>
<evidence type="ECO:0000313" key="15">
    <source>
        <dbReference type="Proteomes" id="UP000248481"/>
    </source>
</evidence>
<evidence type="ECO:0000256" key="10">
    <source>
        <dbReference type="ARBA" id="ARBA00023303"/>
    </source>
</evidence>
<dbReference type="Pfam" id="PF22614">
    <property type="entry name" value="Slo-like_RCK"/>
    <property type="match status" value="2"/>
</dbReference>
<keyword evidence="7 13" id="KW-1133">Transmembrane helix</keyword>
<dbReference type="InterPro" id="IPR036291">
    <property type="entry name" value="NAD(P)-bd_dom_sf"/>
</dbReference>
<dbReference type="SUPFAM" id="SSF81324">
    <property type="entry name" value="Voltage-gated potassium channels"/>
    <property type="match status" value="1"/>
</dbReference>
<dbReference type="InterPro" id="IPR003148">
    <property type="entry name" value="RCK_N"/>
</dbReference>
<comment type="catalytic activity">
    <reaction evidence="11">
        <text>K(+)(in) = K(+)(out)</text>
        <dbReference type="Rhea" id="RHEA:29463"/>
        <dbReference type="ChEBI" id="CHEBI:29103"/>
    </reaction>
</comment>
<gene>
    <name evidence="16" type="primary">KCNT2</name>
</gene>
<evidence type="ECO:0000256" key="12">
    <source>
        <dbReference type="SAM" id="MobiDB-lite"/>
    </source>
</evidence>